<reference evidence="2 3" key="1">
    <citation type="submission" date="2019-01" db="EMBL/GenBank/DDBJ databases">
        <title>Comparative genomic analysis identifies haemin-independent Haemophilus haemolyticus: a formal re-classification of Haemophilus intermedius.</title>
        <authorList>
            <person name="Harris T.M."/>
            <person name="Price E.P."/>
            <person name="Sarovich D.S."/>
            <person name="Norskov-Lauritsen N."/>
            <person name="Beissbarth J."/>
            <person name="Chang A.B."/>
            <person name="Smith-Vaughan H.C."/>
        </authorList>
    </citation>
    <scope>NUCLEOTIDE SEQUENCE [LARGE SCALE GENOMIC DNA]</scope>
    <source>
        <strain evidence="2 3">PN24</strain>
    </source>
</reference>
<sequence>CIRDRNIQLSLSSIKNNYVFLAVGRLTDPKDYPNLLKAFSIVNKQKPNTFLLIAGIGELEQELKQYTVQLGISEKVSFLGLRRNINQLMNIADTYVMSSHFEGLPLVIGEAMATENVVVATDCGGTREVIGDNGFLVPIRNSEALANAMLQSMELTEEERSILGKKSREHIFKYYSLDAVVNKWLALYQKKK</sequence>
<evidence type="ECO:0000313" key="3">
    <source>
        <dbReference type="Proteomes" id="UP000317926"/>
    </source>
</evidence>
<dbReference type="PANTHER" id="PTHR12526">
    <property type="entry name" value="GLYCOSYLTRANSFERASE"/>
    <property type="match status" value="1"/>
</dbReference>
<dbReference type="GO" id="GO:0016757">
    <property type="term" value="F:glycosyltransferase activity"/>
    <property type="evidence" value="ECO:0007669"/>
    <property type="project" value="InterPro"/>
</dbReference>
<dbReference type="InterPro" id="IPR001296">
    <property type="entry name" value="Glyco_trans_1"/>
</dbReference>
<dbReference type="Gene3D" id="3.40.50.2000">
    <property type="entry name" value="Glycogen Phosphorylase B"/>
    <property type="match status" value="2"/>
</dbReference>
<accession>A0A502JBJ8</accession>
<dbReference type="RefSeq" id="WP_140520478.1">
    <property type="nucleotide sequence ID" value="NZ_JACBKC010000063.1"/>
</dbReference>
<comment type="caution">
    <text evidence="2">The sequence shown here is derived from an EMBL/GenBank/DDBJ whole genome shotgun (WGS) entry which is preliminary data.</text>
</comment>
<dbReference type="GO" id="GO:1901135">
    <property type="term" value="P:carbohydrate derivative metabolic process"/>
    <property type="evidence" value="ECO:0007669"/>
    <property type="project" value="UniProtKB-ARBA"/>
</dbReference>
<dbReference type="Pfam" id="PF00534">
    <property type="entry name" value="Glycos_transf_1"/>
    <property type="match status" value="1"/>
</dbReference>
<dbReference type="AlphaFoldDB" id="A0A502JBJ8"/>
<evidence type="ECO:0000259" key="1">
    <source>
        <dbReference type="Pfam" id="PF00534"/>
    </source>
</evidence>
<gene>
    <name evidence="2" type="ORF">EUX55_08595</name>
</gene>
<name>A0A502JBJ8_HAEHA</name>
<dbReference type="SUPFAM" id="SSF53756">
    <property type="entry name" value="UDP-Glycosyltransferase/glycogen phosphorylase"/>
    <property type="match status" value="1"/>
</dbReference>
<organism evidence="2 3">
    <name type="scientific">Haemophilus haemolyticus</name>
    <dbReference type="NCBI Taxonomy" id="726"/>
    <lineage>
        <taxon>Bacteria</taxon>
        <taxon>Pseudomonadati</taxon>
        <taxon>Pseudomonadota</taxon>
        <taxon>Gammaproteobacteria</taxon>
        <taxon>Pasteurellales</taxon>
        <taxon>Pasteurellaceae</taxon>
        <taxon>Haemophilus</taxon>
    </lineage>
</organism>
<proteinExistence type="predicted"/>
<protein>
    <submittedName>
        <fullName evidence="2">Glycosyltransferase</fullName>
    </submittedName>
</protein>
<keyword evidence="2" id="KW-0808">Transferase</keyword>
<dbReference type="EMBL" id="SDPK01000063">
    <property type="protein sequence ID" value="TPG95112.1"/>
    <property type="molecule type" value="Genomic_DNA"/>
</dbReference>
<feature type="domain" description="Glycosyl transferase family 1" evidence="1">
    <location>
        <begin position="14"/>
        <end position="169"/>
    </location>
</feature>
<evidence type="ECO:0000313" key="2">
    <source>
        <dbReference type="EMBL" id="TPG95112.1"/>
    </source>
</evidence>
<dbReference type="Proteomes" id="UP000317926">
    <property type="component" value="Unassembled WGS sequence"/>
</dbReference>
<feature type="non-terminal residue" evidence="2">
    <location>
        <position position="1"/>
    </location>
</feature>